<protein>
    <recommendedName>
        <fullName evidence="1">chorismate mutase</fullName>
        <ecNumber evidence="1">5.4.99.5</ecNumber>
    </recommendedName>
</protein>
<dbReference type="AlphaFoldDB" id="A0A6L8VG63"/>
<reference evidence="4 5" key="1">
    <citation type="submission" date="2020-01" db="EMBL/GenBank/DDBJ databases">
        <title>Frigidibacter albus SP32T (=CGMCC 1.13995T).</title>
        <authorList>
            <person name="Liao X."/>
        </authorList>
    </citation>
    <scope>NUCLEOTIDE SEQUENCE [LARGE SCALE GENOMIC DNA]</scope>
    <source>
        <strain evidence="4 5">SP32</strain>
    </source>
</reference>
<evidence type="ECO:0000259" key="3">
    <source>
        <dbReference type="PROSITE" id="PS51168"/>
    </source>
</evidence>
<comment type="caution">
    <text evidence="4">The sequence shown here is derived from an EMBL/GenBank/DDBJ whole genome shotgun (WGS) entry which is preliminary data.</text>
</comment>
<dbReference type="Gene3D" id="1.20.59.10">
    <property type="entry name" value="Chorismate mutase"/>
    <property type="match status" value="1"/>
</dbReference>
<organism evidence="4 5">
    <name type="scientific">Frigidibacter albus</name>
    <dbReference type="NCBI Taxonomy" id="1465486"/>
    <lineage>
        <taxon>Bacteria</taxon>
        <taxon>Pseudomonadati</taxon>
        <taxon>Pseudomonadota</taxon>
        <taxon>Alphaproteobacteria</taxon>
        <taxon>Rhodobacterales</taxon>
        <taxon>Paracoccaceae</taxon>
        <taxon>Frigidibacter</taxon>
    </lineage>
</organism>
<dbReference type="OrthoDB" id="514491at2"/>
<dbReference type="SMART" id="SM00830">
    <property type="entry name" value="CM_2"/>
    <property type="match status" value="1"/>
</dbReference>
<gene>
    <name evidence="4" type="ORF">GS660_09730</name>
</gene>
<dbReference type="SUPFAM" id="SSF48600">
    <property type="entry name" value="Chorismate mutase II"/>
    <property type="match status" value="1"/>
</dbReference>
<dbReference type="PANTHER" id="PTHR38041:SF1">
    <property type="entry name" value="CHORISMATE MUTASE"/>
    <property type="match status" value="1"/>
</dbReference>
<evidence type="ECO:0000256" key="1">
    <source>
        <dbReference type="ARBA" id="ARBA00012404"/>
    </source>
</evidence>
<dbReference type="InterPro" id="IPR036979">
    <property type="entry name" value="CM_dom_sf"/>
</dbReference>
<dbReference type="InterPro" id="IPR036263">
    <property type="entry name" value="Chorismate_II_sf"/>
</dbReference>
<feature type="domain" description="Chorismate mutase" evidence="3">
    <location>
        <begin position="4"/>
        <end position="95"/>
    </location>
</feature>
<dbReference type="EMBL" id="WWNR01000005">
    <property type="protein sequence ID" value="MZQ89368.1"/>
    <property type="molecule type" value="Genomic_DNA"/>
</dbReference>
<keyword evidence="5" id="KW-1185">Reference proteome</keyword>
<dbReference type="GO" id="GO:0009697">
    <property type="term" value="P:salicylic acid biosynthetic process"/>
    <property type="evidence" value="ECO:0007669"/>
    <property type="project" value="TreeGrafter"/>
</dbReference>
<evidence type="ECO:0000313" key="4">
    <source>
        <dbReference type="EMBL" id="MZQ89368.1"/>
    </source>
</evidence>
<keyword evidence="2" id="KW-0413">Isomerase</keyword>
<dbReference type="PROSITE" id="PS51168">
    <property type="entry name" value="CHORISMATE_MUT_2"/>
    <property type="match status" value="1"/>
</dbReference>
<dbReference type="GO" id="GO:0046417">
    <property type="term" value="P:chorismate metabolic process"/>
    <property type="evidence" value="ECO:0007669"/>
    <property type="project" value="InterPro"/>
</dbReference>
<proteinExistence type="predicted"/>
<dbReference type="Proteomes" id="UP000477083">
    <property type="component" value="Unassembled WGS sequence"/>
</dbReference>
<dbReference type="InterPro" id="IPR002701">
    <property type="entry name" value="CM_II_prokaryot"/>
</dbReference>
<dbReference type="PANTHER" id="PTHR38041">
    <property type="entry name" value="CHORISMATE MUTASE"/>
    <property type="match status" value="1"/>
</dbReference>
<dbReference type="GO" id="GO:0004106">
    <property type="term" value="F:chorismate mutase activity"/>
    <property type="evidence" value="ECO:0007669"/>
    <property type="project" value="UniProtKB-EC"/>
</dbReference>
<evidence type="ECO:0000256" key="2">
    <source>
        <dbReference type="ARBA" id="ARBA00023235"/>
    </source>
</evidence>
<dbReference type="InterPro" id="IPR051331">
    <property type="entry name" value="Chorismate_mutase-related"/>
</dbReference>
<evidence type="ECO:0000313" key="5">
    <source>
        <dbReference type="Proteomes" id="UP000477083"/>
    </source>
</evidence>
<sequence length="102" mass="11415">MTKLPQITNMAELRLEIDRLDAALVDLLAQRTAMIDRAIELKPGEGLPARIETRVEDVVTKVRARAIAAGLPPELAETLWREMMEFFIAREEDVLGKGDDGE</sequence>
<dbReference type="EC" id="5.4.99.5" evidence="1"/>
<dbReference type="RefSeq" id="WP_161345866.1">
    <property type="nucleotide sequence ID" value="NZ_BMGW01000005.1"/>
</dbReference>
<dbReference type="Pfam" id="PF01817">
    <property type="entry name" value="CM_2"/>
    <property type="match status" value="1"/>
</dbReference>
<accession>A0A6L8VG63</accession>
<name>A0A6L8VG63_9RHOB</name>